<name>A0AAP0BSM3_9ASPA</name>
<gene>
    <name evidence="1" type="ORF">KSP39_PZI005241</name>
</gene>
<dbReference type="EMBL" id="JBBWWQ010000004">
    <property type="protein sequence ID" value="KAK8948598.1"/>
    <property type="molecule type" value="Genomic_DNA"/>
</dbReference>
<dbReference type="Proteomes" id="UP001418222">
    <property type="component" value="Unassembled WGS sequence"/>
</dbReference>
<proteinExistence type="predicted"/>
<evidence type="ECO:0000313" key="1">
    <source>
        <dbReference type="EMBL" id="KAK8948598.1"/>
    </source>
</evidence>
<accession>A0AAP0BSM3</accession>
<reference evidence="1 2" key="1">
    <citation type="journal article" date="2022" name="Nat. Plants">
        <title>Genomes of leafy and leafless Platanthera orchids illuminate the evolution of mycoheterotrophy.</title>
        <authorList>
            <person name="Li M.H."/>
            <person name="Liu K.W."/>
            <person name="Li Z."/>
            <person name="Lu H.C."/>
            <person name="Ye Q.L."/>
            <person name="Zhang D."/>
            <person name="Wang J.Y."/>
            <person name="Li Y.F."/>
            <person name="Zhong Z.M."/>
            <person name="Liu X."/>
            <person name="Yu X."/>
            <person name="Liu D.K."/>
            <person name="Tu X.D."/>
            <person name="Liu B."/>
            <person name="Hao Y."/>
            <person name="Liao X.Y."/>
            <person name="Jiang Y.T."/>
            <person name="Sun W.H."/>
            <person name="Chen J."/>
            <person name="Chen Y.Q."/>
            <person name="Ai Y."/>
            <person name="Zhai J.W."/>
            <person name="Wu S.S."/>
            <person name="Zhou Z."/>
            <person name="Hsiao Y.Y."/>
            <person name="Wu W.L."/>
            <person name="Chen Y.Y."/>
            <person name="Lin Y.F."/>
            <person name="Hsu J.L."/>
            <person name="Li C.Y."/>
            <person name="Wang Z.W."/>
            <person name="Zhao X."/>
            <person name="Zhong W.Y."/>
            <person name="Ma X.K."/>
            <person name="Ma L."/>
            <person name="Huang J."/>
            <person name="Chen G.Z."/>
            <person name="Huang M.Z."/>
            <person name="Huang L."/>
            <person name="Peng D.H."/>
            <person name="Luo Y.B."/>
            <person name="Zou S.Q."/>
            <person name="Chen S.P."/>
            <person name="Lan S."/>
            <person name="Tsai W.C."/>
            <person name="Van de Peer Y."/>
            <person name="Liu Z.J."/>
        </authorList>
    </citation>
    <scope>NUCLEOTIDE SEQUENCE [LARGE SCALE GENOMIC DNA]</scope>
    <source>
        <strain evidence="1">Lor287</strain>
    </source>
</reference>
<organism evidence="1 2">
    <name type="scientific">Platanthera zijinensis</name>
    <dbReference type="NCBI Taxonomy" id="2320716"/>
    <lineage>
        <taxon>Eukaryota</taxon>
        <taxon>Viridiplantae</taxon>
        <taxon>Streptophyta</taxon>
        <taxon>Embryophyta</taxon>
        <taxon>Tracheophyta</taxon>
        <taxon>Spermatophyta</taxon>
        <taxon>Magnoliopsida</taxon>
        <taxon>Liliopsida</taxon>
        <taxon>Asparagales</taxon>
        <taxon>Orchidaceae</taxon>
        <taxon>Orchidoideae</taxon>
        <taxon>Orchideae</taxon>
        <taxon>Orchidinae</taxon>
        <taxon>Platanthera</taxon>
    </lineage>
</organism>
<comment type="caution">
    <text evidence="1">The sequence shown here is derived from an EMBL/GenBank/DDBJ whole genome shotgun (WGS) entry which is preliminary data.</text>
</comment>
<protein>
    <submittedName>
        <fullName evidence="1">Uncharacterized protein</fullName>
    </submittedName>
</protein>
<keyword evidence="2" id="KW-1185">Reference proteome</keyword>
<evidence type="ECO:0000313" key="2">
    <source>
        <dbReference type="Proteomes" id="UP001418222"/>
    </source>
</evidence>
<dbReference type="AlphaFoldDB" id="A0AAP0BSM3"/>
<sequence>MSSITPLLPWLRLPYPGRSLARLLQLQNLHRLRTFLQTLASSSHSLHRACSSSCTASAISANFQKSSLLRSSICIAILFPSAPHAINSGFLCQRPGRTRSTAFSS</sequence>